<comment type="caution">
    <text evidence="1">The sequence shown here is derived from an EMBL/GenBank/DDBJ whole genome shotgun (WGS) entry which is preliminary data.</text>
</comment>
<proteinExistence type="predicted"/>
<dbReference type="EMBL" id="JACLYY010000011">
    <property type="protein sequence ID" value="MBM6738691.1"/>
    <property type="molecule type" value="Genomic_DNA"/>
</dbReference>
<organism evidence="1 2">
    <name type="scientific">Faecalicatena fissicatena</name>
    <dbReference type="NCBI Taxonomy" id="290055"/>
    <lineage>
        <taxon>Bacteria</taxon>
        <taxon>Bacillati</taxon>
        <taxon>Bacillota</taxon>
        <taxon>Clostridia</taxon>
        <taxon>Lachnospirales</taxon>
        <taxon>Lachnospiraceae</taxon>
        <taxon>Faecalicatena</taxon>
    </lineage>
</organism>
<evidence type="ECO:0000313" key="2">
    <source>
        <dbReference type="Proteomes" id="UP000716906"/>
    </source>
</evidence>
<keyword evidence="2" id="KW-1185">Reference proteome</keyword>
<dbReference type="Proteomes" id="UP000716906">
    <property type="component" value="Unassembled WGS sequence"/>
</dbReference>
<accession>A0ABS2EAN6</accession>
<name>A0ABS2EAN6_9FIRM</name>
<reference evidence="1 2" key="1">
    <citation type="journal article" date="2021" name="Sci. Rep.">
        <title>The distribution of antibiotic resistance genes in chicken gut microbiota commensals.</title>
        <authorList>
            <person name="Juricova H."/>
            <person name="Matiasovicova J."/>
            <person name="Kubasova T."/>
            <person name="Cejkova D."/>
            <person name="Rychlik I."/>
        </authorList>
    </citation>
    <scope>NUCLEOTIDE SEQUENCE [LARGE SCALE GENOMIC DNA]</scope>
    <source>
        <strain evidence="1 2">An773</strain>
    </source>
</reference>
<gene>
    <name evidence="1" type="ORF">H7U36_11375</name>
</gene>
<protein>
    <submittedName>
        <fullName evidence="1">Uncharacterized protein</fullName>
    </submittedName>
</protein>
<sequence>MEKTDIYITQGKDYCEMTRELLEACYGSLIYALDRLDETGYLKGKVRESITIGQGFRGKEGELGVGNCTRCFRRSLAGCPPKAVDIAEFFKREWEDER</sequence>
<evidence type="ECO:0000313" key="1">
    <source>
        <dbReference type="EMBL" id="MBM6738691.1"/>
    </source>
</evidence>
<dbReference type="RefSeq" id="WP_205156178.1">
    <property type="nucleotide sequence ID" value="NZ_JACLYY010000011.1"/>
</dbReference>